<keyword evidence="2" id="KW-0804">Transcription</keyword>
<dbReference type="PANTHER" id="PTHR24330:SF19">
    <property type="entry name" value="MEDIATOR OF RNA POLYMERASE II TRANSCRIPTION SUBUNIT 29"/>
    <property type="match status" value="1"/>
</dbReference>
<dbReference type="PANTHER" id="PTHR24330">
    <property type="entry name" value="HOMEOBOX PROTEIN BARH-LIKE"/>
    <property type="match status" value="1"/>
</dbReference>
<dbReference type="Proteomes" id="UP000030747">
    <property type="component" value="Unassembled WGS sequence"/>
</dbReference>
<gene>
    <name evidence="2" type="ORF">ETH_00043210</name>
</gene>
<dbReference type="GeneID" id="25257681"/>
<dbReference type="OrthoDB" id="354595at2759"/>
<dbReference type="GO" id="GO:0000428">
    <property type="term" value="C:DNA-directed RNA polymerase complex"/>
    <property type="evidence" value="ECO:0007669"/>
    <property type="project" value="UniProtKB-KW"/>
</dbReference>
<accession>U6KKZ5</accession>
<evidence type="ECO:0000313" key="2">
    <source>
        <dbReference type="EMBL" id="CDJ38589.1"/>
    </source>
</evidence>
<evidence type="ECO:0000256" key="1">
    <source>
        <dbReference type="SAM" id="MobiDB-lite"/>
    </source>
</evidence>
<protein>
    <submittedName>
        <fullName evidence="2">DNA-directed RNA polymerase alpha chain, putative</fullName>
    </submittedName>
</protein>
<organism evidence="2 3">
    <name type="scientific">Eimeria tenella</name>
    <name type="common">Coccidian parasite</name>
    <dbReference type="NCBI Taxonomy" id="5802"/>
    <lineage>
        <taxon>Eukaryota</taxon>
        <taxon>Sar</taxon>
        <taxon>Alveolata</taxon>
        <taxon>Apicomplexa</taxon>
        <taxon>Conoidasida</taxon>
        <taxon>Coccidia</taxon>
        <taxon>Eucoccidiorida</taxon>
        <taxon>Eimeriorina</taxon>
        <taxon>Eimeriidae</taxon>
        <taxon>Eimeria</taxon>
    </lineage>
</organism>
<dbReference type="VEuPathDB" id="ToxoDB:ETH_00043210"/>
<dbReference type="InterPro" id="IPR052145">
    <property type="entry name" value="Mediator/Homeobox_domain"/>
</dbReference>
<keyword evidence="3" id="KW-1185">Reference proteome</keyword>
<evidence type="ECO:0000313" key="3">
    <source>
        <dbReference type="Proteomes" id="UP000030747"/>
    </source>
</evidence>
<sequence>MPLERPQKRLKGAPQGPCCMQLRGPAAAGGPQHLGGPPRAPAFLAFLLAAAACCCLWALAAEAAVLQVSSSHRGPLPLLQKQQQQQQLQLQQQQQPHSLTTLAIPITRRGPLPLRVGRVDAVAAKRRPGGPHGAPRRAPLTACSRGPPSGAFIVSLWGPRGPSRVFAAAAAGPQGAQWGPSLKTEGLPFAASARAAAAGAERPAAAVSEGEAEAAAAAAAAAAANEEEEAAISIARAAAASAKADALAAERSAAAAAAAEAAAAAAAAHGTRAYHFFEADLPGDSLLKRPYPSLEDPPSNLPPRGLGHLPTEAPGGTPGGPPTPKGSPGGPSGGPPVTLG</sequence>
<feature type="non-terminal residue" evidence="2">
    <location>
        <position position="340"/>
    </location>
</feature>
<dbReference type="EMBL" id="HG673988">
    <property type="protein sequence ID" value="CDJ38589.1"/>
    <property type="molecule type" value="Genomic_DNA"/>
</dbReference>
<dbReference type="AlphaFoldDB" id="U6KKZ5"/>
<reference evidence="2" key="1">
    <citation type="submission" date="2013-10" db="EMBL/GenBank/DDBJ databases">
        <title>Genomic analysis of the causative agents of coccidiosis in chickens.</title>
        <authorList>
            <person name="Reid A.J."/>
            <person name="Blake D."/>
            <person name="Billington K."/>
            <person name="Browne H."/>
            <person name="Dunn M."/>
            <person name="Hung S."/>
            <person name="Kawahara F."/>
            <person name="Miranda-Saavedra D."/>
            <person name="Mourier T."/>
            <person name="Nagra H."/>
            <person name="Otto T.D."/>
            <person name="Rawlings N."/>
            <person name="Sanchez A."/>
            <person name="Sanders M."/>
            <person name="Subramaniam C."/>
            <person name="Tay Y."/>
            <person name="Dear P."/>
            <person name="Doerig C."/>
            <person name="Gruber A."/>
            <person name="Parkinson J."/>
            <person name="Shirley M."/>
            <person name="Wan K.L."/>
            <person name="Berriman M."/>
            <person name="Tomley F."/>
            <person name="Pain A."/>
        </authorList>
    </citation>
    <scope>NUCLEOTIDE SEQUENCE [LARGE SCALE GENOMIC DNA]</scope>
    <source>
        <strain evidence="2">Houghton</strain>
    </source>
</reference>
<reference evidence="2" key="2">
    <citation type="submission" date="2013-10" db="EMBL/GenBank/DDBJ databases">
        <authorList>
            <person name="Aslett M."/>
        </authorList>
    </citation>
    <scope>NUCLEOTIDE SEQUENCE [LARGE SCALE GENOMIC DNA]</scope>
    <source>
        <strain evidence="2">Houghton</strain>
    </source>
</reference>
<keyword evidence="2" id="KW-0240">DNA-directed RNA polymerase</keyword>
<dbReference type="RefSeq" id="XP_013229427.1">
    <property type="nucleotide sequence ID" value="XM_013373973.1"/>
</dbReference>
<feature type="region of interest" description="Disordered" evidence="1">
    <location>
        <begin position="288"/>
        <end position="340"/>
    </location>
</feature>
<name>U6KKZ5_EIMTE</name>
<dbReference type="VEuPathDB" id="ToxoDB:ETH2_1365500"/>
<proteinExistence type="predicted"/>